<dbReference type="Proteomes" id="UP001230207">
    <property type="component" value="Unassembled WGS sequence"/>
</dbReference>
<evidence type="ECO:0000313" key="6">
    <source>
        <dbReference type="Proteomes" id="UP001230207"/>
    </source>
</evidence>
<evidence type="ECO:0000256" key="2">
    <source>
        <dbReference type="ARBA" id="ARBA00022679"/>
    </source>
</evidence>
<sequence>MSTKLSEAPLIHPSARVVDCTIGRYTEIAERCRIHEAEIGDYSYIMEDGSVWCATIGKFANIASSVRINATNHPVWRATLHHFTYRAKDYWPDADMDDDFFAWRRGNRVVIGHDVWIGHGATILPGVSVGNGAVIGAGAVVSKDVAPYTIVGGVPARLIRERFGADIATRFEKLAWWDWDHARLRTALDDFRMLDADAFLVRHNA</sequence>
<keyword evidence="3" id="KW-0677">Repeat</keyword>
<dbReference type="SUPFAM" id="SSF51161">
    <property type="entry name" value="Trimeric LpxA-like enzymes"/>
    <property type="match status" value="1"/>
</dbReference>
<evidence type="ECO:0000256" key="1">
    <source>
        <dbReference type="ARBA" id="ARBA00007274"/>
    </source>
</evidence>
<comment type="similarity">
    <text evidence="1">Belongs to the transferase hexapeptide repeat family.</text>
</comment>
<keyword evidence="6" id="KW-1185">Reference proteome</keyword>
<dbReference type="CDD" id="cd03349">
    <property type="entry name" value="LbH_XAT"/>
    <property type="match status" value="1"/>
</dbReference>
<dbReference type="RefSeq" id="WP_307225856.1">
    <property type="nucleotide sequence ID" value="NZ_JAUSVF010000001.1"/>
</dbReference>
<dbReference type="InterPro" id="IPR011004">
    <property type="entry name" value="Trimer_LpxA-like_sf"/>
</dbReference>
<proteinExistence type="inferred from homology"/>
<comment type="caution">
    <text evidence="5">The sequence shown here is derived from an EMBL/GenBank/DDBJ whole genome shotgun (WGS) entry which is preliminary data.</text>
</comment>
<dbReference type="EMBL" id="JAUSVF010000001">
    <property type="protein sequence ID" value="MDQ0318092.1"/>
    <property type="molecule type" value="Genomic_DNA"/>
</dbReference>
<protein>
    <submittedName>
        <fullName evidence="5">Phosphonate metabolism protein (Transferase hexapeptide repeat family)</fullName>
    </submittedName>
</protein>
<organism evidence="5 6">
    <name type="scientific">Pararhizobium capsulatum DSM 1112</name>
    <dbReference type="NCBI Taxonomy" id="1121113"/>
    <lineage>
        <taxon>Bacteria</taxon>
        <taxon>Pseudomonadati</taxon>
        <taxon>Pseudomonadota</taxon>
        <taxon>Alphaproteobacteria</taxon>
        <taxon>Hyphomicrobiales</taxon>
        <taxon>Rhizobiaceae</taxon>
        <taxon>Rhizobium/Agrobacterium group</taxon>
        <taxon>Pararhizobium</taxon>
    </lineage>
</organism>
<dbReference type="Gene3D" id="2.160.10.10">
    <property type="entry name" value="Hexapeptide repeat proteins"/>
    <property type="match status" value="1"/>
</dbReference>
<dbReference type="PANTHER" id="PTHR43300">
    <property type="entry name" value="ACETYLTRANSFERASE"/>
    <property type="match status" value="1"/>
</dbReference>
<accession>A0ABU0BJA6</accession>
<name>A0ABU0BJA6_9HYPH</name>
<keyword evidence="2" id="KW-0808">Transferase</keyword>
<dbReference type="NCBIfam" id="TIGR03308">
    <property type="entry name" value="phn_thr-fam"/>
    <property type="match status" value="1"/>
</dbReference>
<evidence type="ECO:0000256" key="4">
    <source>
        <dbReference type="ARBA" id="ARBA00023315"/>
    </source>
</evidence>
<evidence type="ECO:0000313" key="5">
    <source>
        <dbReference type="EMBL" id="MDQ0318092.1"/>
    </source>
</evidence>
<keyword evidence="4" id="KW-0012">Acyltransferase</keyword>
<reference evidence="5 6" key="1">
    <citation type="submission" date="2023-07" db="EMBL/GenBank/DDBJ databases">
        <title>Genomic Encyclopedia of Type Strains, Phase IV (KMG-IV): sequencing the most valuable type-strain genomes for metagenomic binning, comparative biology and taxonomic classification.</title>
        <authorList>
            <person name="Goeker M."/>
        </authorList>
    </citation>
    <scope>NUCLEOTIDE SEQUENCE [LARGE SCALE GENOMIC DNA]</scope>
    <source>
        <strain evidence="5 6">DSM 1112</strain>
    </source>
</reference>
<dbReference type="InterPro" id="IPR018357">
    <property type="entry name" value="Hexapep_transf_CS"/>
</dbReference>
<dbReference type="Pfam" id="PF00132">
    <property type="entry name" value="Hexapep"/>
    <property type="match status" value="1"/>
</dbReference>
<dbReference type="InterPro" id="IPR017694">
    <property type="entry name" value="Phosphonate_tfrase_rpt"/>
</dbReference>
<dbReference type="InterPro" id="IPR001451">
    <property type="entry name" value="Hexapep"/>
</dbReference>
<dbReference type="InterPro" id="IPR050179">
    <property type="entry name" value="Trans_hexapeptide_repeat"/>
</dbReference>
<gene>
    <name evidence="5" type="ORF">QO002_000230</name>
</gene>
<evidence type="ECO:0000256" key="3">
    <source>
        <dbReference type="ARBA" id="ARBA00022737"/>
    </source>
</evidence>
<dbReference type="PANTHER" id="PTHR43300:SF11">
    <property type="entry name" value="ACETYLTRANSFERASE RV3034C-RELATED"/>
    <property type="match status" value="1"/>
</dbReference>
<dbReference type="PROSITE" id="PS00101">
    <property type="entry name" value="HEXAPEP_TRANSFERASES"/>
    <property type="match status" value="1"/>
</dbReference>